<dbReference type="EMBL" id="BARS01027353">
    <property type="protein sequence ID" value="GAG11009.1"/>
    <property type="molecule type" value="Genomic_DNA"/>
</dbReference>
<protein>
    <submittedName>
        <fullName evidence="1">Uncharacterized protein</fullName>
    </submittedName>
</protein>
<feature type="non-terminal residue" evidence="1">
    <location>
        <position position="266"/>
    </location>
</feature>
<gene>
    <name evidence="1" type="ORF">S01H1_42976</name>
</gene>
<feature type="non-terminal residue" evidence="1">
    <location>
        <position position="1"/>
    </location>
</feature>
<name>X0UYV4_9ZZZZ</name>
<dbReference type="AlphaFoldDB" id="X0UYV4"/>
<reference evidence="1" key="1">
    <citation type="journal article" date="2014" name="Front. Microbiol.">
        <title>High frequency of phylogenetically diverse reductive dehalogenase-homologous genes in deep subseafloor sedimentary metagenomes.</title>
        <authorList>
            <person name="Kawai M."/>
            <person name="Futagami T."/>
            <person name="Toyoda A."/>
            <person name="Takaki Y."/>
            <person name="Nishi S."/>
            <person name="Hori S."/>
            <person name="Arai W."/>
            <person name="Tsubouchi T."/>
            <person name="Morono Y."/>
            <person name="Uchiyama I."/>
            <person name="Ito T."/>
            <person name="Fujiyama A."/>
            <person name="Inagaki F."/>
            <person name="Takami H."/>
        </authorList>
    </citation>
    <scope>NUCLEOTIDE SEQUENCE</scope>
    <source>
        <strain evidence="1">Expedition CK06-06</strain>
    </source>
</reference>
<comment type="caution">
    <text evidence="1">The sequence shown here is derived from an EMBL/GenBank/DDBJ whole genome shotgun (WGS) entry which is preliminary data.</text>
</comment>
<organism evidence="1">
    <name type="scientific">marine sediment metagenome</name>
    <dbReference type="NCBI Taxonomy" id="412755"/>
    <lineage>
        <taxon>unclassified sequences</taxon>
        <taxon>metagenomes</taxon>
        <taxon>ecological metagenomes</taxon>
    </lineage>
</organism>
<accession>X0UYV4</accession>
<evidence type="ECO:0000313" key="1">
    <source>
        <dbReference type="EMBL" id="GAG11009.1"/>
    </source>
</evidence>
<proteinExistence type="predicted"/>
<sequence length="266" mass="27872">GPNAQPPKPSDIPVVIFVPGSGVKEVFGEMAKPAGEYFQLMLPVPMVATHRNGYVIISPSPAAIKAVLTAKKTAADEIAKEHAGVIAKSDIAYYLNMKVTGPIINGLLKMLEKELAGAGMAMPMLADPKAALWVYRELLSQMDALTVAGKLGAAGVSLDIMVNFSPDSLLSKVAAAFPGTAKPTVARLPNLPYVMAIGALAEESKEAQQFADSMTEKMFGKDVPKAMRDRLARIQKVSNTNVTGVQLVVGGAPQGSGLFGVAALIE</sequence>